<keyword evidence="2 8" id="KW-0645">Protease</keyword>
<evidence type="ECO:0000313" key="10">
    <source>
        <dbReference type="Proteomes" id="UP000641646"/>
    </source>
</evidence>
<keyword evidence="7" id="KW-0456">Lyase</keyword>
<dbReference type="PANTHER" id="PTHR13604:SF0">
    <property type="entry name" value="ABASIC SITE PROCESSING PROTEIN HMCES"/>
    <property type="match status" value="1"/>
</dbReference>
<evidence type="ECO:0000256" key="7">
    <source>
        <dbReference type="ARBA" id="ARBA00023239"/>
    </source>
</evidence>
<keyword evidence="3" id="KW-0227">DNA damage</keyword>
<name>A0A926VES6_9CYAN</name>
<reference evidence="9" key="2">
    <citation type="submission" date="2020-08" db="EMBL/GenBank/DDBJ databases">
        <authorList>
            <person name="Chen M."/>
            <person name="Teng W."/>
            <person name="Zhao L."/>
            <person name="Hu C."/>
            <person name="Zhou Y."/>
            <person name="Han B."/>
            <person name="Song L."/>
            <person name="Shu W."/>
        </authorList>
    </citation>
    <scope>NUCLEOTIDE SEQUENCE</scope>
    <source>
        <strain evidence="9">FACHB-1375</strain>
    </source>
</reference>
<evidence type="ECO:0000256" key="3">
    <source>
        <dbReference type="ARBA" id="ARBA00022763"/>
    </source>
</evidence>
<comment type="caution">
    <text evidence="9">The sequence shown here is derived from an EMBL/GenBank/DDBJ whole genome shotgun (WGS) entry which is preliminary data.</text>
</comment>
<reference evidence="9" key="1">
    <citation type="journal article" date="2015" name="ISME J.">
        <title>Draft Genome Sequence of Streptomyces incarnatus NRRL8089, which Produces the Nucleoside Antibiotic Sinefungin.</title>
        <authorList>
            <person name="Oshima K."/>
            <person name="Hattori M."/>
            <person name="Shimizu H."/>
            <person name="Fukuda K."/>
            <person name="Nemoto M."/>
            <person name="Inagaki K."/>
            <person name="Tamura T."/>
        </authorList>
    </citation>
    <scope>NUCLEOTIDE SEQUENCE</scope>
    <source>
        <strain evidence="9">FACHB-1375</strain>
    </source>
</reference>
<protein>
    <recommendedName>
        <fullName evidence="8">Abasic site processing protein</fullName>
        <ecNumber evidence="8">3.4.-.-</ecNumber>
    </recommendedName>
</protein>
<evidence type="ECO:0000256" key="6">
    <source>
        <dbReference type="ARBA" id="ARBA00023125"/>
    </source>
</evidence>
<dbReference type="RefSeq" id="WP_190465556.1">
    <property type="nucleotide sequence ID" value="NZ_JACJPW010000040.1"/>
</dbReference>
<accession>A0A926VES6</accession>
<comment type="similarity">
    <text evidence="1 8">Belongs to the SOS response-associated peptidase family.</text>
</comment>
<keyword evidence="5" id="KW-0190">Covalent protein-DNA linkage</keyword>
<dbReference type="EMBL" id="JACJPW010000040">
    <property type="protein sequence ID" value="MBD2182636.1"/>
    <property type="molecule type" value="Genomic_DNA"/>
</dbReference>
<evidence type="ECO:0000313" key="9">
    <source>
        <dbReference type="EMBL" id="MBD2182636.1"/>
    </source>
</evidence>
<dbReference type="PANTHER" id="PTHR13604">
    <property type="entry name" value="DC12-RELATED"/>
    <property type="match status" value="1"/>
</dbReference>
<organism evidence="9 10">
    <name type="scientific">Aerosakkonema funiforme FACHB-1375</name>
    <dbReference type="NCBI Taxonomy" id="2949571"/>
    <lineage>
        <taxon>Bacteria</taxon>
        <taxon>Bacillati</taxon>
        <taxon>Cyanobacteriota</taxon>
        <taxon>Cyanophyceae</taxon>
        <taxon>Oscillatoriophycideae</taxon>
        <taxon>Aerosakkonematales</taxon>
        <taxon>Aerosakkonemataceae</taxon>
        <taxon>Aerosakkonema</taxon>
    </lineage>
</organism>
<dbReference type="Pfam" id="PF02586">
    <property type="entry name" value="SRAP"/>
    <property type="match status" value="1"/>
</dbReference>
<keyword evidence="10" id="KW-1185">Reference proteome</keyword>
<dbReference type="InterPro" id="IPR036590">
    <property type="entry name" value="SRAP-like"/>
</dbReference>
<dbReference type="GO" id="GO:0006508">
    <property type="term" value="P:proteolysis"/>
    <property type="evidence" value="ECO:0007669"/>
    <property type="project" value="UniProtKB-KW"/>
</dbReference>
<dbReference type="GO" id="GO:0106300">
    <property type="term" value="P:protein-DNA covalent cross-linking repair"/>
    <property type="evidence" value="ECO:0007669"/>
    <property type="project" value="InterPro"/>
</dbReference>
<dbReference type="GO" id="GO:0008233">
    <property type="term" value="F:peptidase activity"/>
    <property type="evidence" value="ECO:0007669"/>
    <property type="project" value="UniProtKB-KW"/>
</dbReference>
<dbReference type="Proteomes" id="UP000641646">
    <property type="component" value="Unassembled WGS sequence"/>
</dbReference>
<evidence type="ECO:0000256" key="5">
    <source>
        <dbReference type="ARBA" id="ARBA00023124"/>
    </source>
</evidence>
<dbReference type="GO" id="GO:0003697">
    <property type="term" value="F:single-stranded DNA binding"/>
    <property type="evidence" value="ECO:0007669"/>
    <property type="project" value="InterPro"/>
</dbReference>
<dbReference type="GO" id="GO:0016829">
    <property type="term" value="F:lyase activity"/>
    <property type="evidence" value="ECO:0007669"/>
    <property type="project" value="UniProtKB-KW"/>
</dbReference>
<dbReference type="Gene3D" id="3.90.1680.10">
    <property type="entry name" value="SOS response associated peptidase-like"/>
    <property type="match status" value="1"/>
</dbReference>
<keyword evidence="6" id="KW-0238">DNA-binding</keyword>
<dbReference type="InterPro" id="IPR003738">
    <property type="entry name" value="SRAP"/>
</dbReference>
<gene>
    <name evidence="9" type="ORF">H6G03_16280</name>
</gene>
<dbReference type="AlphaFoldDB" id="A0A926VES6"/>
<proteinExistence type="inferred from homology"/>
<evidence type="ECO:0000256" key="1">
    <source>
        <dbReference type="ARBA" id="ARBA00008136"/>
    </source>
</evidence>
<dbReference type="EC" id="3.4.-.-" evidence="8"/>
<keyword evidence="4 8" id="KW-0378">Hydrolase</keyword>
<sequence>MCGRFSFTQPDEIVAQLFHLSSVPNLSPRYNIAPTQSVPTVLVNSEDKERELKMLRWGLIPSWAKDIKMGAKLINARAETVAEKPAFRSAFKHRRCLVLADGFYEWQQQDGKKQPFYFRWEDGKPFAFAGLWERWEKGEGDAIASCTILTTEANDLMRPIHDRMPVILDPKDYETWLDPQVQKRETLESLLQPYQSEDMTVYPVSTKVNNARTDSPDCIKQA</sequence>
<evidence type="ECO:0000256" key="4">
    <source>
        <dbReference type="ARBA" id="ARBA00022801"/>
    </source>
</evidence>
<dbReference type="SUPFAM" id="SSF143081">
    <property type="entry name" value="BB1717-like"/>
    <property type="match status" value="1"/>
</dbReference>
<evidence type="ECO:0000256" key="2">
    <source>
        <dbReference type="ARBA" id="ARBA00022670"/>
    </source>
</evidence>
<evidence type="ECO:0000256" key="8">
    <source>
        <dbReference type="RuleBase" id="RU364100"/>
    </source>
</evidence>